<keyword evidence="2" id="KW-1003">Cell membrane</keyword>
<dbReference type="InterPro" id="IPR051791">
    <property type="entry name" value="Pra-immunoreactive"/>
</dbReference>
<comment type="caution">
    <text evidence="8">The sequence shown here is derived from an EMBL/GenBank/DDBJ whole genome shotgun (WGS) entry which is preliminary data.</text>
</comment>
<evidence type="ECO:0000256" key="1">
    <source>
        <dbReference type="ARBA" id="ARBA00004651"/>
    </source>
</evidence>
<dbReference type="Proteomes" id="UP001501057">
    <property type="component" value="Unassembled WGS sequence"/>
</dbReference>
<evidence type="ECO:0000256" key="4">
    <source>
        <dbReference type="ARBA" id="ARBA00022989"/>
    </source>
</evidence>
<dbReference type="Pfam" id="PF06271">
    <property type="entry name" value="RDD"/>
    <property type="match status" value="1"/>
</dbReference>
<evidence type="ECO:0000313" key="8">
    <source>
        <dbReference type="EMBL" id="GAA1743830.1"/>
    </source>
</evidence>
<evidence type="ECO:0000256" key="6">
    <source>
        <dbReference type="SAM" id="Phobius"/>
    </source>
</evidence>
<feature type="transmembrane region" description="Helical" evidence="6">
    <location>
        <begin position="57"/>
        <end position="77"/>
    </location>
</feature>
<keyword evidence="5 6" id="KW-0472">Membrane</keyword>
<sequence>MTAAPPPASPPASGASLASWGARLGAYIIDILPIIVLLVVLTAVFGDNETTSNSFSFQLSGLPFVAHLVLSIGWLVLNWGIRQGRTGSTVGKSVLGIAVNGAASGQPLGVGLSIARQLLHVIDALPCYLGFLWPLWDKQNRTFADMILDTRVVKR</sequence>
<keyword evidence="9" id="KW-1185">Reference proteome</keyword>
<evidence type="ECO:0000259" key="7">
    <source>
        <dbReference type="Pfam" id="PF06271"/>
    </source>
</evidence>
<dbReference type="InterPro" id="IPR010432">
    <property type="entry name" value="RDD"/>
</dbReference>
<organism evidence="8 9">
    <name type="scientific">Aeromicrobium alkaliterrae</name>
    <dbReference type="NCBI Taxonomy" id="302168"/>
    <lineage>
        <taxon>Bacteria</taxon>
        <taxon>Bacillati</taxon>
        <taxon>Actinomycetota</taxon>
        <taxon>Actinomycetes</taxon>
        <taxon>Propionibacteriales</taxon>
        <taxon>Nocardioidaceae</taxon>
        <taxon>Aeromicrobium</taxon>
    </lineage>
</organism>
<evidence type="ECO:0000256" key="3">
    <source>
        <dbReference type="ARBA" id="ARBA00022692"/>
    </source>
</evidence>
<comment type="subcellular location">
    <subcellularLocation>
        <location evidence="1">Cell membrane</location>
        <topology evidence="1">Multi-pass membrane protein</topology>
    </subcellularLocation>
</comment>
<dbReference type="PANTHER" id="PTHR36115">
    <property type="entry name" value="PROLINE-RICH ANTIGEN HOMOLOG-RELATED"/>
    <property type="match status" value="1"/>
</dbReference>
<dbReference type="PANTHER" id="PTHR36115:SF6">
    <property type="entry name" value="PROLINE-RICH ANTIGEN HOMOLOG"/>
    <property type="match status" value="1"/>
</dbReference>
<evidence type="ECO:0000256" key="5">
    <source>
        <dbReference type="ARBA" id="ARBA00023136"/>
    </source>
</evidence>
<evidence type="ECO:0000313" key="9">
    <source>
        <dbReference type="Proteomes" id="UP001501057"/>
    </source>
</evidence>
<proteinExistence type="predicted"/>
<dbReference type="RefSeq" id="WP_344202055.1">
    <property type="nucleotide sequence ID" value="NZ_BAAAME010000004.1"/>
</dbReference>
<feature type="domain" description="RDD" evidence="7">
    <location>
        <begin position="17"/>
        <end position="148"/>
    </location>
</feature>
<evidence type="ECO:0000256" key="2">
    <source>
        <dbReference type="ARBA" id="ARBA00022475"/>
    </source>
</evidence>
<keyword evidence="3 6" id="KW-0812">Transmembrane</keyword>
<keyword evidence="4 6" id="KW-1133">Transmembrane helix</keyword>
<name>A0ABN2JYT4_9ACTN</name>
<gene>
    <name evidence="8" type="ORF">GCM10009710_24800</name>
</gene>
<feature type="transmembrane region" description="Helical" evidence="6">
    <location>
        <begin position="24"/>
        <end position="45"/>
    </location>
</feature>
<protein>
    <recommendedName>
        <fullName evidence="7">RDD domain-containing protein</fullName>
    </recommendedName>
</protein>
<dbReference type="EMBL" id="BAAAME010000004">
    <property type="protein sequence ID" value="GAA1743830.1"/>
    <property type="molecule type" value="Genomic_DNA"/>
</dbReference>
<accession>A0ABN2JYT4</accession>
<reference evidence="8 9" key="1">
    <citation type="journal article" date="2019" name="Int. J. Syst. Evol. Microbiol.">
        <title>The Global Catalogue of Microorganisms (GCM) 10K type strain sequencing project: providing services to taxonomists for standard genome sequencing and annotation.</title>
        <authorList>
            <consortium name="The Broad Institute Genomics Platform"/>
            <consortium name="The Broad Institute Genome Sequencing Center for Infectious Disease"/>
            <person name="Wu L."/>
            <person name="Ma J."/>
        </authorList>
    </citation>
    <scope>NUCLEOTIDE SEQUENCE [LARGE SCALE GENOMIC DNA]</scope>
    <source>
        <strain evidence="8 9">JCM 13518</strain>
    </source>
</reference>